<comment type="caution">
    <text evidence="3">The sequence shown here is derived from an EMBL/GenBank/DDBJ whole genome shotgun (WGS) entry which is preliminary data.</text>
</comment>
<keyword evidence="4" id="KW-1185">Reference proteome</keyword>
<feature type="transmembrane region" description="Helical" evidence="1">
    <location>
        <begin position="142"/>
        <end position="162"/>
    </location>
</feature>
<evidence type="ECO:0000313" key="4">
    <source>
        <dbReference type="Proteomes" id="UP001172778"/>
    </source>
</evidence>
<feature type="transmembrane region" description="Helical" evidence="1">
    <location>
        <begin position="95"/>
        <end position="112"/>
    </location>
</feature>
<evidence type="ECO:0000256" key="1">
    <source>
        <dbReference type="SAM" id="Phobius"/>
    </source>
</evidence>
<name>A0ABT7DU69_9NEIS</name>
<evidence type="ECO:0000259" key="2">
    <source>
        <dbReference type="Pfam" id="PF14351"/>
    </source>
</evidence>
<gene>
    <name evidence="3" type="ORF">PZA18_05915</name>
</gene>
<proteinExistence type="predicted"/>
<organism evidence="3 4">
    <name type="scientific">Parachitinimonas caeni</name>
    <dbReference type="NCBI Taxonomy" id="3031301"/>
    <lineage>
        <taxon>Bacteria</taxon>
        <taxon>Pseudomonadati</taxon>
        <taxon>Pseudomonadota</taxon>
        <taxon>Betaproteobacteria</taxon>
        <taxon>Neisseriales</taxon>
        <taxon>Chitinibacteraceae</taxon>
        <taxon>Parachitinimonas</taxon>
    </lineage>
</organism>
<dbReference type="InterPro" id="IPR025833">
    <property type="entry name" value="GDYXXLXY"/>
</dbReference>
<dbReference type="Pfam" id="PF14351">
    <property type="entry name" value="DUF4401"/>
    <property type="match status" value="1"/>
</dbReference>
<dbReference type="EMBL" id="JARRAF010000005">
    <property type="protein sequence ID" value="MDK2123581.1"/>
    <property type="molecule type" value="Genomic_DNA"/>
</dbReference>
<feature type="transmembrane region" description="Helical" evidence="1">
    <location>
        <begin position="168"/>
        <end position="190"/>
    </location>
</feature>
<feature type="transmembrane region" description="Helical" evidence="1">
    <location>
        <begin position="323"/>
        <end position="340"/>
    </location>
</feature>
<feature type="transmembrane region" description="Helical" evidence="1">
    <location>
        <begin position="35"/>
        <end position="59"/>
    </location>
</feature>
<reference evidence="3" key="1">
    <citation type="submission" date="2023-03" db="EMBL/GenBank/DDBJ databases">
        <title>Chitinimonas shenzhenensis gen. nov., sp. nov., a novel member of family Burkholderiaceae isolated from activated sludge collected in Shen Zhen, China.</title>
        <authorList>
            <person name="Wang X."/>
        </authorList>
    </citation>
    <scope>NUCLEOTIDE SEQUENCE</scope>
    <source>
        <strain evidence="3">DQS-5</strain>
    </source>
</reference>
<dbReference type="Pfam" id="PF14345">
    <property type="entry name" value="GDYXXLXY"/>
    <property type="match status" value="1"/>
</dbReference>
<feature type="transmembrane region" description="Helical" evidence="1">
    <location>
        <begin position="118"/>
        <end position="135"/>
    </location>
</feature>
<keyword evidence="1" id="KW-1133">Transmembrane helix</keyword>
<keyword evidence="1" id="KW-0472">Membrane</keyword>
<dbReference type="Proteomes" id="UP001172778">
    <property type="component" value="Unassembled WGS sequence"/>
</dbReference>
<accession>A0ABT7DU69</accession>
<evidence type="ECO:0000313" key="3">
    <source>
        <dbReference type="EMBL" id="MDK2123581.1"/>
    </source>
</evidence>
<dbReference type="RefSeq" id="WP_284099881.1">
    <property type="nucleotide sequence ID" value="NZ_JARRAF010000005.1"/>
</dbReference>
<feature type="transmembrane region" description="Helical" evidence="1">
    <location>
        <begin position="346"/>
        <end position="368"/>
    </location>
</feature>
<feature type="domain" description="DUF4401" evidence="2">
    <location>
        <begin position="32"/>
        <end position="369"/>
    </location>
</feature>
<keyword evidence="1" id="KW-0812">Transmembrane</keyword>
<feature type="transmembrane region" description="Helical" evidence="1">
    <location>
        <begin position="202"/>
        <end position="224"/>
    </location>
</feature>
<feature type="transmembrane region" description="Helical" evidence="1">
    <location>
        <begin position="65"/>
        <end position="83"/>
    </location>
</feature>
<feature type="transmembrane region" description="Helical" evidence="1">
    <location>
        <begin position="287"/>
        <end position="311"/>
    </location>
</feature>
<protein>
    <submittedName>
        <fullName evidence="3">GDYXXLXY domain-containing protein</fullName>
    </submittedName>
</protein>
<sequence length="551" mass="59932">MKASRIDSILRSAIHQGLLPAEATEHAPDRRPWPIVLLIALGAWLATLPLLLVTGALFGDFITRSAGSYLVGSLLLAGTITLFRSKNLPLFVEQLAVPGLLVGATTFCFGLYRDLPDQAASAMMVVIAITVAALVKRPWLQTILGATAAVFGTMTALPLHWFDYRQDHLLIFWLAWHAGFVAWVISQYVLRHVLERDGYAEAAGTLDAFASGWLLTVLLGLSMWSGMTFLLGGSLANNEVVALGREIYRYVFPEEWTGYATRLSSLGICLAAFVQTSQRWPSLRQPWLAGVAAILAGFSWLLPALGAVLFGLAHCLSTKRWRLAIAAGLACAWIIGSFYYQLSLPLATKAAILTGAAVVLGALIGWAHRSSSKVRALGPAHSQPKRSPATLLGVGASLGLTLLVANIGIWQKEDIIRTGQPVYVALAPVDPRSLMQGDYMALRFRLPPDAENQLRRLLTDQRPHAIARLDAQGVAELLRVTNTDTPLQAGEIAIELSPKHGEWVLVTDAWYFKEGEAERWANARYGEFRVRPDGKALLVGLADAQLKAIQP</sequence>
<feature type="transmembrane region" description="Helical" evidence="1">
    <location>
        <begin position="389"/>
        <end position="410"/>
    </location>
</feature>
<dbReference type="InterPro" id="IPR025513">
    <property type="entry name" value="DUF4401"/>
</dbReference>